<name>A0A5C6G2S5_9PLAN</name>
<keyword evidence="1" id="KW-0677">Repeat</keyword>
<dbReference type="RefSeq" id="WP_197137385.1">
    <property type="nucleotide sequence ID" value="NZ_SJPZ01000001.1"/>
</dbReference>
<keyword evidence="4" id="KW-0732">Signal</keyword>
<evidence type="ECO:0000256" key="3">
    <source>
        <dbReference type="SAM" id="MobiDB-lite"/>
    </source>
</evidence>
<dbReference type="SMART" id="SM00028">
    <property type="entry name" value="TPR"/>
    <property type="match status" value="7"/>
</dbReference>
<dbReference type="Pfam" id="PF13485">
    <property type="entry name" value="Peptidase_MA_2"/>
    <property type="match status" value="1"/>
</dbReference>
<dbReference type="EMBL" id="SJPZ01000001">
    <property type="protein sequence ID" value="TWU67483.1"/>
    <property type="molecule type" value="Genomic_DNA"/>
</dbReference>
<dbReference type="InterPro" id="IPR011990">
    <property type="entry name" value="TPR-like_helical_dom_sf"/>
</dbReference>
<feature type="compositionally biased region" description="Low complexity" evidence="3">
    <location>
        <begin position="840"/>
        <end position="851"/>
    </location>
</feature>
<accession>A0A5C6G2S5</accession>
<evidence type="ECO:0000313" key="7">
    <source>
        <dbReference type="Proteomes" id="UP000316476"/>
    </source>
</evidence>
<dbReference type="Proteomes" id="UP000316476">
    <property type="component" value="Unassembled WGS sequence"/>
</dbReference>
<dbReference type="AlphaFoldDB" id="A0A5C6G2S5"/>
<keyword evidence="2" id="KW-0802">TPR repeat</keyword>
<evidence type="ECO:0000256" key="4">
    <source>
        <dbReference type="SAM" id="SignalP"/>
    </source>
</evidence>
<evidence type="ECO:0000256" key="2">
    <source>
        <dbReference type="ARBA" id="ARBA00022803"/>
    </source>
</evidence>
<sequence precursor="true">MVVTLAILLTLVSSTDAADLATAELLYRTGDLKGAQEIADAEVQRGVWNERWSRLLMRCQMDRGQYAQAVQTYEKAILRYSGSLVLRQLGIDAYQYTGNQEKARQAQAAFMDVLRRSSRYATGDNVIAAGRFYVRRGEDARLILEQFYDRVRDADPKYVESYIATAELAITKGDFKVAADTLRAAEKLAESDPRIYYLLSRSLQSSDRAAAAEALEMALSINPRHVDSLLLDAERSIDAEQFDAAEDRITEVLQINVHEPRAWALLAVLANLDGRYEVEKLMRAAALSTWPTNPEVDHLIGRKLSDKYRFAEGSEYQRAALAFDTGYGPAKFQLAQDLLRLGFDDVGWALAEQVNESDPYNVTAYNLISLYDSIKDFSTLSADNLHVRMDAREAAVYGGDVLELLTEAQAVLCKKYGVTLDQPVVVEIFPKQEDFAIRTFGLPGGAGFLGVCFGNVVTANSPASQGATPSNWQAVLWHEFCHVVTLNKTKNRMPRWLSEGISVYEERQRDPSWSEQITPTYKMMVRDGELVPISQLSAAFLAPKSPVHLQFAYYQSSLAVEYLMDQYGQEKVNAVLDDLGNGRSMNDALQANLGSLARLDQGFLTYATSVAEDFGKGVQWDPDGPPEGGDPDAIAEWMNQHPQDYRSLRMQADTLAEAGQRDEAIEIYQQLLDAGVDHGDRGGVLAALASMYRKNGDVEKETETLRRQVSKNDDLWPAHARLAEMAAERKDWEEVHDQARRILAINPLMTVGHTWADRAAKALNRPADRIAPLKALLELDPIDRVGLHYELATCWEQLDNTVAAKRSVLKALQDAPRFRDALALLVRVSRADTADANDEASAGSDVSGTGDTDADDTSLSNETDKRVESETGGPGGGRIAEQPEPVEGARP</sequence>
<dbReference type="Gene3D" id="1.25.40.10">
    <property type="entry name" value="Tetratricopeptide repeat domain"/>
    <property type="match status" value="4"/>
</dbReference>
<dbReference type="InterPro" id="IPR039568">
    <property type="entry name" value="Peptidase_MA-like_dom"/>
</dbReference>
<feature type="chain" id="PRO_5023007219" evidence="4">
    <location>
        <begin position="18"/>
        <end position="891"/>
    </location>
</feature>
<dbReference type="PANTHER" id="PTHR45586">
    <property type="entry name" value="TPR REPEAT-CONTAINING PROTEIN PA4667"/>
    <property type="match status" value="1"/>
</dbReference>
<feature type="region of interest" description="Disordered" evidence="3">
    <location>
        <begin position="833"/>
        <end position="891"/>
    </location>
</feature>
<organism evidence="6 7">
    <name type="scientific">Crateriforma conspicua</name>
    <dbReference type="NCBI Taxonomy" id="2527996"/>
    <lineage>
        <taxon>Bacteria</taxon>
        <taxon>Pseudomonadati</taxon>
        <taxon>Planctomycetota</taxon>
        <taxon>Planctomycetia</taxon>
        <taxon>Planctomycetales</taxon>
        <taxon>Planctomycetaceae</taxon>
        <taxon>Crateriforma</taxon>
    </lineage>
</organism>
<feature type="signal peptide" evidence="4">
    <location>
        <begin position="1"/>
        <end position="17"/>
    </location>
</feature>
<dbReference type="PANTHER" id="PTHR45586:SF1">
    <property type="entry name" value="LIPOPOLYSACCHARIDE ASSEMBLY PROTEIN B"/>
    <property type="match status" value="1"/>
</dbReference>
<protein>
    <submittedName>
        <fullName evidence="6">Tetratricopeptide repeat protein</fullName>
    </submittedName>
</protein>
<dbReference type="InterPro" id="IPR019734">
    <property type="entry name" value="TPR_rpt"/>
</dbReference>
<evidence type="ECO:0000259" key="5">
    <source>
        <dbReference type="Pfam" id="PF13485"/>
    </source>
</evidence>
<dbReference type="InterPro" id="IPR051012">
    <property type="entry name" value="CellSynth/LPSAsmb/PSIAsmb"/>
</dbReference>
<evidence type="ECO:0000313" key="6">
    <source>
        <dbReference type="EMBL" id="TWU67483.1"/>
    </source>
</evidence>
<proteinExistence type="predicted"/>
<feature type="domain" description="Peptidase MA-like" evidence="5">
    <location>
        <begin position="408"/>
        <end position="594"/>
    </location>
</feature>
<evidence type="ECO:0000256" key="1">
    <source>
        <dbReference type="ARBA" id="ARBA00022737"/>
    </source>
</evidence>
<gene>
    <name evidence="6" type="ORF">V7x_30570</name>
</gene>
<comment type="caution">
    <text evidence="6">The sequence shown here is derived from an EMBL/GenBank/DDBJ whole genome shotgun (WGS) entry which is preliminary data.</text>
</comment>
<reference evidence="6 7" key="1">
    <citation type="submission" date="2019-02" db="EMBL/GenBank/DDBJ databases">
        <title>Deep-cultivation of Planctomycetes and their phenomic and genomic characterization uncovers novel biology.</title>
        <authorList>
            <person name="Wiegand S."/>
            <person name="Jogler M."/>
            <person name="Boedeker C."/>
            <person name="Pinto D."/>
            <person name="Vollmers J."/>
            <person name="Rivas-Marin E."/>
            <person name="Kohn T."/>
            <person name="Peeters S.H."/>
            <person name="Heuer A."/>
            <person name="Rast P."/>
            <person name="Oberbeckmann S."/>
            <person name="Bunk B."/>
            <person name="Jeske O."/>
            <person name="Meyerdierks A."/>
            <person name="Storesund J.E."/>
            <person name="Kallscheuer N."/>
            <person name="Luecker S."/>
            <person name="Lage O.M."/>
            <person name="Pohl T."/>
            <person name="Merkel B.J."/>
            <person name="Hornburger P."/>
            <person name="Mueller R.-W."/>
            <person name="Bruemmer F."/>
            <person name="Labrenz M."/>
            <person name="Spormann A.M."/>
            <person name="Op Den Camp H."/>
            <person name="Overmann J."/>
            <person name="Amann R."/>
            <person name="Jetten M.S.M."/>
            <person name="Mascher T."/>
            <person name="Medema M.H."/>
            <person name="Devos D.P."/>
            <person name="Kaster A.-K."/>
            <person name="Ovreas L."/>
            <person name="Rohde M."/>
            <person name="Galperin M.Y."/>
            <person name="Jogler C."/>
        </authorList>
    </citation>
    <scope>NUCLEOTIDE SEQUENCE [LARGE SCALE GENOMIC DNA]</scope>
    <source>
        <strain evidence="6 7">V7</strain>
    </source>
</reference>
<dbReference type="SUPFAM" id="SSF48452">
    <property type="entry name" value="TPR-like"/>
    <property type="match status" value="3"/>
</dbReference>